<evidence type="ECO:0000256" key="1">
    <source>
        <dbReference type="SAM" id="Phobius"/>
    </source>
</evidence>
<evidence type="ECO:0000313" key="3">
    <source>
        <dbReference type="EMBL" id="QIN84866.1"/>
    </source>
</evidence>
<keyword evidence="1" id="KW-0472">Membrane</keyword>
<dbReference type="RefSeq" id="WP_166179475.1">
    <property type="nucleotide sequence ID" value="NZ_CP045119.1"/>
</dbReference>
<proteinExistence type="predicted"/>
<organism evidence="3 4">
    <name type="scientific">Rubrobacter tropicus</name>
    <dbReference type="NCBI Taxonomy" id="2653851"/>
    <lineage>
        <taxon>Bacteria</taxon>
        <taxon>Bacillati</taxon>
        <taxon>Actinomycetota</taxon>
        <taxon>Rubrobacteria</taxon>
        <taxon>Rubrobacterales</taxon>
        <taxon>Rubrobacteraceae</taxon>
        <taxon>Rubrobacter</taxon>
    </lineage>
</organism>
<reference evidence="3 4" key="1">
    <citation type="submission" date="2019-10" db="EMBL/GenBank/DDBJ databases">
        <title>Rubrobacter sp nov SCSIO 52090 isolated from a deep-sea sediment in the South China Sea.</title>
        <authorList>
            <person name="Chen R.W."/>
        </authorList>
    </citation>
    <scope>NUCLEOTIDE SEQUENCE [LARGE SCALE GENOMIC DNA]</scope>
    <source>
        <strain evidence="3 4">SCSIO 52909</strain>
    </source>
</reference>
<dbReference type="Proteomes" id="UP000501452">
    <property type="component" value="Chromosome"/>
</dbReference>
<dbReference type="AlphaFoldDB" id="A0A6G8QEE1"/>
<dbReference type="KEGG" id="rub:GBA63_21130"/>
<evidence type="ECO:0000313" key="4">
    <source>
        <dbReference type="Proteomes" id="UP000501452"/>
    </source>
</evidence>
<dbReference type="Pfam" id="PF14257">
    <property type="entry name" value="DUF4349"/>
    <property type="match status" value="1"/>
</dbReference>
<name>A0A6G8QEE1_9ACTN</name>
<keyword evidence="1" id="KW-1133">Transmembrane helix</keyword>
<gene>
    <name evidence="3" type="ORF">GBA63_21130</name>
</gene>
<dbReference type="EMBL" id="CP045119">
    <property type="protein sequence ID" value="QIN84866.1"/>
    <property type="molecule type" value="Genomic_DNA"/>
</dbReference>
<feature type="transmembrane region" description="Helical" evidence="1">
    <location>
        <begin position="259"/>
        <end position="281"/>
    </location>
</feature>
<accession>A0A6G8QEE1</accession>
<feature type="domain" description="DUF4349" evidence="2">
    <location>
        <begin position="71"/>
        <end position="281"/>
    </location>
</feature>
<sequence>MGAKKVEHRKGSWLIGAFLLVILLSQGCGGGGSGESGGVAVSSSDGSEAAVGAEMAAVRGSRAGTVEGFDRMVVKTAELGLRSEDVRGSAAEAREVSARFGGDVLSSRVYEKSGDVSADLVISVPSGEFEAALDELRGLGGRITTDSTEGQDVTEEFVDLESRERNLLAAEESLLALYEKAESVDDTLEVERELTQIRGEIEQVQGRIRYLEKRTSSSEISLTIEPTATARPEPAWSPRPAASRAWDASLLVLQAAATATISAVVFCWWLLPAFVAGLVWWRRSRASL</sequence>
<keyword evidence="1" id="KW-0812">Transmembrane</keyword>
<dbReference type="InterPro" id="IPR025645">
    <property type="entry name" value="DUF4349"/>
</dbReference>
<protein>
    <submittedName>
        <fullName evidence="3">DUF4349 domain-containing protein</fullName>
    </submittedName>
</protein>
<keyword evidence="4" id="KW-1185">Reference proteome</keyword>
<evidence type="ECO:0000259" key="2">
    <source>
        <dbReference type="Pfam" id="PF14257"/>
    </source>
</evidence>
<dbReference type="PROSITE" id="PS51257">
    <property type="entry name" value="PROKAR_LIPOPROTEIN"/>
    <property type="match status" value="1"/>
</dbReference>